<name>A0A1F6WB48_9BACT</name>
<evidence type="ECO:0000313" key="1">
    <source>
        <dbReference type="EMBL" id="OGI79129.1"/>
    </source>
</evidence>
<accession>A0A1F6WB48</accession>
<gene>
    <name evidence="1" type="ORF">A3F19_00310</name>
</gene>
<organism evidence="1 2">
    <name type="scientific">Candidatus Nomurabacteria bacterium RIFCSPHIGHO2_12_FULL_37_29</name>
    <dbReference type="NCBI Taxonomy" id="1801759"/>
    <lineage>
        <taxon>Bacteria</taxon>
        <taxon>Candidatus Nomuraibacteriota</taxon>
    </lineage>
</organism>
<dbReference type="AlphaFoldDB" id="A0A1F6WB48"/>
<proteinExistence type="predicted"/>
<protein>
    <submittedName>
        <fullName evidence="1">Uncharacterized protein</fullName>
    </submittedName>
</protein>
<reference evidence="1 2" key="1">
    <citation type="journal article" date="2016" name="Nat. Commun.">
        <title>Thousands of microbial genomes shed light on interconnected biogeochemical processes in an aquifer system.</title>
        <authorList>
            <person name="Anantharaman K."/>
            <person name="Brown C.T."/>
            <person name="Hug L.A."/>
            <person name="Sharon I."/>
            <person name="Castelle C.J."/>
            <person name="Probst A.J."/>
            <person name="Thomas B.C."/>
            <person name="Singh A."/>
            <person name="Wilkins M.J."/>
            <person name="Karaoz U."/>
            <person name="Brodie E.L."/>
            <person name="Williams K.H."/>
            <person name="Hubbard S.S."/>
            <person name="Banfield J.F."/>
        </authorList>
    </citation>
    <scope>NUCLEOTIDE SEQUENCE [LARGE SCALE GENOMIC DNA]</scope>
</reference>
<evidence type="ECO:0000313" key="2">
    <source>
        <dbReference type="Proteomes" id="UP000177052"/>
    </source>
</evidence>
<dbReference type="Proteomes" id="UP000177052">
    <property type="component" value="Unassembled WGS sequence"/>
</dbReference>
<comment type="caution">
    <text evidence="1">The sequence shown here is derived from an EMBL/GenBank/DDBJ whole genome shotgun (WGS) entry which is preliminary data.</text>
</comment>
<sequence length="163" mass="18764">MNFQELLEVSSLTALNFFYVNLKEEVLTERVVDAETIYVASVLASYAQTSRHSMTSLPPMANLSEFFDNFVLGQGGLRDPVLLENAGAQSLLLAGFFQDQMRYRHDVRWYGGLGGSFYRGASLYSKDKKRKTLFRRISRNFPVWTVTCRNLSRSLRENRFLLK</sequence>
<dbReference type="EMBL" id="MFUJ01000026">
    <property type="protein sequence ID" value="OGI79129.1"/>
    <property type="molecule type" value="Genomic_DNA"/>
</dbReference>